<dbReference type="Proteomes" id="UP000621516">
    <property type="component" value="Unassembled WGS sequence"/>
</dbReference>
<dbReference type="PANTHER" id="PTHR47396:SF1">
    <property type="entry name" value="ATP-DEPENDENT HELICASE IRC3-RELATED"/>
    <property type="match status" value="1"/>
</dbReference>
<dbReference type="EMBL" id="JACVXD010000005">
    <property type="protein sequence ID" value="MBD0824434.1"/>
    <property type="molecule type" value="Genomic_DNA"/>
</dbReference>
<comment type="caution">
    <text evidence="3">The sequence shown here is derived from an EMBL/GenBank/DDBJ whole genome shotgun (WGS) entry which is preliminary data.</text>
</comment>
<feature type="coiled-coil region" evidence="1">
    <location>
        <begin position="140"/>
        <end position="201"/>
    </location>
</feature>
<proteinExistence type="predicted"/>
<sequence length="1147" mass="132499">MTNFSFLQSEFPKLCNEATTAEKYVFTEPRFSALLSRSAMELAVLWLYENDPDLELPYDTKLGALLHNESFKNNLRQSMFRELDVIRLNGNNAAHGKRVNQYEALQSIKNLFRFLSFVSVYYSESNPEIPPFTETCIPDGQQANKTISQLKQQAQEIQDELDKVRDDFKKREEQWEANSLLKLQEDKKQEAVKQRKAKREEEIVHEKAIPELTSEAATRKLLIDLLLKEAGWDDLRKGRDLEFEVQGMPLSTNPTGKGYVDYVLWGKNGLPLAVVEAKRTLHSAEKGQHQAFLYANCLEAKYGQRPIIFYSNGFETSIWDDKFYPPRPVHGFYTQDELQLIIDRRKSRMDIRQFAVNKNIAGRPYQLEAVQRVSETLVTDLNGELRGRNRNALLVMATGSGKTRTSAAIVDMFTKCNWAKRILFLADRNALVTQAKNAFKQHLPDLSAIDLTKESEDNGTRLVFSTYPTIMNRIDGLKNENGRFYGVGHFDVIIIDEAHRSVYQKYRSIFEYFDALVIGLTATPKKDIDRNTYSLFKIEDDHPTFSYELNQAVADNYLKPPKAIKVPIKFPGEGITYAELSDEDKARFEELFGDPTTGEVRVDRIDKSKINQWLFNKDTVDKVLDFLMTNGIKVSGGDKLGKTIIFAKNHKHAKFIEKRFNKNYPEYGGTFLSVIDNYADKAQDLLEKFCDDKEELEPQIAVSVDMMDTGVDAPRVVNLVFFKEVKSYSKYWQMIGRGTRLRPDLFGPGEDKECFLIFDFCENFEFFGDNPEGYTTVTGKSVSVKIFETRLEYIMAVRDKEDATDDEEQTMLEFTNTLHQQVAHLDESRYQVRKVWRMVKDFKNRNRWNDLNKSDVKNLINEIAPVISIKDDEDEKAKRFDLLVLNLQLAILLGAKAQESYVHKIYDIARNLNKKRNIPEVARKKDLIQNILKEEFWQSITHTRLDELREDIRGLVKYLDKENQETVYTNFEDVLNLDGVQEVDIMPSYTGMKSYKERVEAIINKNRNHLVINKLYKNIPVTMAEVKKLEEFLFNEGIGTREEFEKEYGQEPLTRFIRKIVGLDIETANTLFSEFIQSGNLNANQITFINKIISYLNKNGILDKTLLTKPPFNEHNEKGILGIFPNTENVVKIISIIDQINNNVNAS</sequence>
<evidence type="ECO:0000256" key="1">
    <source>
        <dbReference type="SAM" id="Coils"/>
    </source>
</evidence>
<evidence type="ECO:0000259" key="2">
    <source>
        <dbReference type="PROSITE" id="PS51192"/>
    </source>
</evidence>
<dbReference type="PANTHER" id="PTHR47396">
    <property type="entry name" value="TYPE I RESTRICTION ENZYME ECOKI R PROTEIN"/>
    <property type="match status" value="1"/>
</dbReference>
<keyword evidence="3" id="KW-0067">ATP-binding</keyword>
<gene>
    <name evidence="3" type="ORF">ICJ85_10445</name>
</gene>
<keyword evidence="4" id="KW-1185">Reference proteome</keyword>
<keyword evidence="3" id="KW-0378">Hydrolase</keyword>
<dbReference type="GO" id="GO:0009035">
    <property type="term" value="F:type I site-specific deoxyribonuclease activity"/>
    <property type="evidence" value="ECO:0007669"/>
    <property type="project" value="UniProtKB-EC"/>
</dbReference>
<dbReference type="InterPro" id="IPR006935">
    <property type="entry name" value="Helicase/UvrB_N"/>
</dbReference>
<dbReference type="SMART" id="SM00487">
    <property type="entry name" value="DEXDc"/>
    <property type="match status" value="1"/>
</dbReference>
<protein>
    <submittedName>
        <fullName evidence="3">DEAD/DEAH box helicase family protein</fullName>
    </submittedName>
</protein>
<dbReference type="Pfam" id="PF04313">
    <property type="entry name" value="HSDR_N"/>
    <property type="match status" value="1"/>
</dbReference>
<evidence type="ECO:0000313" key="4">
    <source>
        <dbReference type="Proteomes" id="UP000621516"/>
    </source>
</evidence>
<dbReference type="InterPro" id="IPR014001">
    <property type="entry name" value="Helicase_ATP-bd"/>
</dbReference>
<reference evidence="3 4" key="1">
    <citation type="journal article" date="2018" name="J. Microbiol.">
        <title>Aestuariibaculum marinum sp. nov., a marine bacterium isolated from seawater in South Korea.</title>
        <authorList>
            <person name="Choi J."/>
            <person name="Lee D."/>
            <person name="Jang J.H."/>
            <person name="Cha S."/>
            <person name="Seo T."/>
        </authorList>
    </citation>
    <scope>NUCLEOTIDE SEQUENCE [LARGE SCALE GENOMIC DNA]</scope>
    <source>
        <strain evidence="3 4">IP7</strain>
    </source>
</reference>
<dbReference type="InterPro" id="IPR050742">
    <property type="entry name" value="Helicase_Restrict-Modif_Enz"/>
</dbReference>
<dbReference type="Gene3D" id="3.90.1570.30">
    <property type="match status" value="1"/>
</dbReference>
<dbReference type="PROSITE" id="PS51192">
    <property type="entry name" value="HELICASE_ATP_BIND_1"/>
    <property type="match status" value="1"/>
</dbReference>
<dbReference type="SUPFAM" id="SSF52540">
    <property type="entry name" value="P-loop containing nucleoside triphosphate hydrolases"/>
    <property type="match status" value="2"/>
</dbReference>
<dbReference type="Gene3D" id="3.40.50.300">
    <property type="entry name" value="P-loop containing nucleotide triphosphate hydrolases"/>
    <property type="match status" value="2"/>
</dbReference>
<dbReference type="InterPro" id="IPR013670">
    <property type="entry name" value="EcoEI_R_C_dom"/>
</dbReference>
<dbReference type="GO" id="GO:0004386">
    <property type="term" value="F:helicase activity"/>
    <property type="evidence" value="ECO:0007669"/>
    <property type="project" value="UniProtKB-KW"/>
</dbReference>
<dbReference type="InterPro" id="IPR027417">
    <property type="entry name" value="P-loop_NTPase"/>
</dbReference>
<dbReference type="InterPro" id="IPR007409">
    <property type="entry name" value="Restrct_endonuc_type1_HsdR_N"/>
</dbReference>
<feature type="domain" description="Helicase ATP-binding" evidence="2">
    <location>
        <begin position="383"/>
        <end position="542"/>
    </location>
</feature>
<dbReference type="RefSeq" id="WP_188223735.1">
    <property type="nucleotide sequence ID" value="NZ_JACVXD010000005.1"/>
</dbReference>
<dbReference type="CDD" id="cd18032">
    <property type="entry name" value="DEXHc_RE_I_III_res"/>
    <property type="match status" value="1"/>
</dbReference>
<dbReference type="AlphaFoldDB" id="A0A8J6PUH2"/>
<keyword evidence="3" id="KW-0347">Helicase</keyword>
<dbReference type="InterPro" id="IPR025285">
    <property type="entry name" value="DUF4145"/>
</dbReference>
<dbReference type="Pfam" id="PF13643">
    <property type="entry name" value="DUF4145"/>
    <property type="match status" value="1"/>
</dbReference>
<dbReference type="GO" id="GO:0005829">
    <property type="term" value="C:cytosol"/>
    <property type="evidence" value="ECO:0007669"/>
    <property type="project" value="TreeGrafter"/>
</dbReference>
<keyword evidence="1" id="KW-0175">Coiled coil</keyword>
<dbReference type="GO" id="GO:0003677">
    <property type="term" value="F:DNA binding"/>
    <property type="evidence" value="ECO:0007669"/>
    <property type="project" value="UniProtKB-KW"/>
</dbReference>
<dbReference type="CDD" id="cd18799">
    <property type="entry name" value="SF2_C_EcoAI-like"/>
    <property type="match status" value="1"/>
</dbReference>
<name>A0A8J6PUH2_9FLAO</name>
<dbReference type="GO" id="GO:0005524">
    <property type="term" value="F:ATP binding"/>
    <property type="evidence" value="ECO:0007669"/>
    <property type="project" value="UniProtKB-KW"/>
</dbReference>
<dbReference type="Pfam" id="PF08463">
    <property type="entry name" value="EcoEI_R_C"/>
    <property type="match status" value="1"/>
</dbReference>
<evidence type="ECO:0000313" key="3">
    <source>
        <dbReference type="EMBL" id="MBD0824434.1"/>
    </source>
</evidence>
<organism evidence="3 4">
    <name type="scientific">Aestuariibaculum marinum</name>
    <dbReference type="NCBI Taxonomy" id="2683592"/>
    <lineage>
        <taxon>Bacteria</taxon>
        <taxon>Pseudomonadati</taxon>
        <taxon>Bacteroidota</taxon>
        <taxon>Flavobacteriia</taxon>
        <taxon>Flavobacteriales</taxon>
        <taxon>Flavobacteriaceae</taxon>
    </lineage>
</organism>
<keyword evidence="3" id="KW-0547">Nucleotide-binding</keyword>
<dbReference type="Pfam" id="PF04851">
    <property type="entry name" value="ResIII"/>
    <property type="match status" value="1"/>
</dbReference>
<accession>A0A8J6PUH2</accession>
<dbReference type="GO" id="GO:0009307">
    <property type="term" value="P:DNA restriction-modification system"/>
    <property type="evidence" value="ECO:0007669"/>
    <property type="project" value="UniProtKB-KW"/>
</dbReference>